<dbReference type="Pfam" id="PF00795">
    <property type="entry name" value="CN_hydrolase"/>
    <property type="match status" value="1"/>
</dbReference>
<dbReference type="NCBIfam" id="TIGR00546">
    <property type="entry name" value="lnt"/>
    <property type="match status" value="1"/>
</dbReference>
<dbReference type="Proteomes" id="UP001501581">
    <property type="component" value="Unassembled WGS sequence"/>
</dbReference>
<dbReference type="PANTHER" id="PTHR38686">
    <property type="entry name" value="APOLIPOPROTEIN N-ACYLTRANSFERASE"/>
    <property type="match status" value="1"/>
</dbReference>
<keyword evidence="6 8" id="KW-0472">Membrane</keyword>
<evidence type="ECO:0000256" key="5">
    <source>
        <dbReference type="ARBA" id="ARBA00022989"/>
    </source>
</evidence>
<feature type="transmembrane region" description="Helical" evidence="8">
    <location>
        <begin position="48"/>
        <end position="66"/>
    </location>
</feature>
<keyword evidence="3 8" id="KW-0808">Transferase</keyword>
<evidence type="ECO:0000256" key="1">
    <source>
        <dbReference type="ARBA" id="ARBA00004651"/>
    </source>
</evidence>
<organism evidence="10 11">
    <name type="scientific">Nocardioides dubius</name>
    <dbReference type="NCBI Taxonomy" id="317019"/>
    <lineage>
        <taxon>Bacteria</taxon>
        <taxon>Bacillati</taxon>
        <taxon>Actinomycetota</taxon>
        <taxon>Actinomycetes</taxon>
        <taxon>Propionibacteriales</taxon>
        <taxon>Nocardioidaceae</taxon>
        <taxon>Nocardioides</taxon>
    </lineage>
</organism>
<keyword evidence="7 8" id="KW-0012">Acyltransferase</keyword>
<evidence type="ECO:0000313" key="10">
    <source>
        <dbReference type="EMBL" id="GAA1092395.1"/>
    </source>
</evidence>
<feature type="transmembrane region" description="Helical" evidence="8">
    <location>
        <begin position="176"/>
        <end position="195"/>
    </location>
</feature>
<proteinExistence type="inferred from homology"/>
<feature type="transmembrane region" description="Helical" evidence="8">
    <location>
        <begin position="72"/>
        <end position="94"/>
    </location>
</feature>
<evidence type="ECO:0000256" key="8">
    <source>
        <dbReference type="HAMAP-Rule" id="MF_01148"/>
    </source>
</evidence>
<dbReference type="CDD" id="cd07571">
    <property type="entry name" value="ALP_N-acyl_transferase"/>
    <property type="match status" value="1"/>
</dbReference>
<keyword evidence="11" id="KW-1185">Reference proteome</keyword>
<comment type="caution">
    <text evidence="10">The sequence shown here is derived from an EMBL/GenBank/DDBJ whole genome shotgun (WGS) entry which is preliminary data.</text>
</comment>
<evidence type="ECO:0000256" key="3">
    <source>
        <dbReference type="ARBA" id="ARBA00022679"/>
    </source>
</evidence>
<dbReference type="EC" id="2.3.1.269" evidence="8"/>
<evidence type="ECO:0000256" key="7">
    <source>
        <dbReference type="ARBA" id="ARBA00023315"/>
    </source>
</evidence>
<dbReference type="InterPro" id="IPR003010">
    <property type="entry name" value="C-N_Hydrolase"/>
</dbReference>
<keyword evidence="5 8" id="KW-1133">Transmembrane helix</keyword>
<protein>
    <recommendedName>
        <fullName evidence="8">Apolipoprotein N-acyltransferase</fullName>
        <shortName evidence="8">ALP N-acyltransferase</shortName>
        <ecNumber evidence="8">2.3.1.269</ecNumber>
    </recommendedName>
</protein>
<dbReference type="EMBL" id="BAAALG010000002">
    <property type="protein sequence ID" value="GAA1092395.1"/>
    <property type="molecule type" value="Genomic_DNA"/>
</dbReference>
<reference evidence="10 11" key="1">
    <citation type="journal article" date="2019" name="Int. J. Syst. Evol. Microbiol.">
        <title>The Global Catalogue of Microorganisms (GCM) 10K type strain sequencing project: providing services to taxonomists for standard genome sequencing and annotation.</title>
        <authorList>
            <consortium name="The Broad Institute Genomics Platform"/>
            <consortium name="The Broad Institute Genome Sequencing Center for Infectious Disease"/>
            <person name="Wu L."/>
            <person name="Ma J."/>
        </authorList>
    </citation>
    <scope>NUCLEOTIDE SEQUENCE [LARGE SCALE GENOMIC DNA]</scope>
    <source>
        <strain evidence="10 11">JCM 13008</strain>
    </source>
</reference>
<dbReference type="Gene3D" id="3.60.110.10">
    <property type="entry name" value="Carbon-nitrogen hydrolase"/>
    <property type="match status" value="1"/>
</dbReference>
<dbReference type="PROSITE" id="PS50263">
    <property type="entry name" value="CN_HYDROLASE"/>
    <property type="match status" value="1"/>
</dbReference>
<dbReference type="InterPro" id="IPR004563">
    <property type="entry name" value="Apolipo_AcylTrfase"/>
</dbReference>
<keyword evidence="4 8" id="KW-0812">Transmembrane</keyword>
<evidence type="ECO:0000256" key="6">
    <source>
        <dbReference type="ARBA" id="ARBA00023136"/>
    </source>
</evidence>
<dbReference type="Pfam" id="PF20154">
    <property type="entry name" value="LNT_N"/>
    <property type="match status" value="1"/>
</dbReference>
<dbReference type="SUPFAM" id="SSF56317">
    <property type="entry name" value="Carbon-nitrogen hydrolase"/>
    <property type="match status" value="1"/>
</dbReference>
<comment type="catalytic activity">
    <reaction evidence="8">
        <text>N-terminal S-1,2-diacyl-sn-glyceryl-L-cysteinyl-[lipoprotein] + a glycerophospholipid = N-acyl-S-1,2-diacyl-sn-glyceryl-L-cysteinyl-[lipoprotein] + a 2-acyl-sn-glycero-3-phospholipid + H(+)</text>
        <dbReference type="Rhea" id="RHEA:48228"/>
        <dbReference type="Rhea" id="RHEA-COMP:14681"/>
        <dbReference type="Rhea" id="RHEA-COMP:14684"/>
        <dbReference type="ChEBI" id="CHEBI:15378"/>
        <dbReference type="ChEBI" id="CHEBI:136912"/>
        <dbReference type="ChEBI" id="CHEBI:140656"/>
        <dbReference type="ChEBI" id="CHEBI:140657"/>
        <dbReference type="ChEBI" id="CHEBI:140660"/>
        <dbReference type="EC" id="2.3.1.269"/>
    </reaction>
</comment>
<evidence type="ECO:0000256" key="4">
    <source>
        <dbReference type="ARBA" id="ARBA00022692"/>
    </source>
</evidence>
<comment type="similarity">
    <text evidence="8">Belongs to the CN hydrolase family. Apolipoprotein N-acyltransferase subfamily.</text>
</comment>
<keyword evidence="2 8" id="KW-1003">Cell membrane</keyword>
<feature type="transmembrane region" description="Helical" evidence="8">
    <location>
        <begin position="141"/>
        <end position="164"/>
    </location>
</feature>
<dbReference type="InterPro" id="IPR045378">
    <property type="entry name" value="LNT_N"/>
</dbReference>
<name>A0ABN1TLB6_9ACTN</name>
<comment type="subcellular location">
    <subcellularLocation>
        <location evidence="1 8">Cell membrane</location>
        <topology evidence="1 8">Multi-pass membrane protein</topology>
    </subcellularLocation>
</comment>
<dbReference type="PANTHER" id="PTHR38686:SF1">
    <property type="entry name" value="APOLIPOPROTEIN N-ACYLTRANSFERASE"/>
    <property type="match status" value="1"/>
</dbReference>
<comment type="function">
    <text evidence="8">Catalyzes the phospholipid dependent N-acylation of the N-terminal cysteine of apolipoprotein, the last step in lipoprotein maturation.</text>
</comment>
<gene>
    <name evidence="8 10" type="primary">lnt</name>
    <name evidence="10" type="ORF">GCM10009668_04210</name>
</gene>
<feature type="transmembrane region" description="Helical" evidence="8">
    <location>
        <begin position="470"/>
        <end position="490"/>
    </location>
</feature>
<dbReference type="InterPro" id="IPR036526">
    <property type="entry name" value="C-N_Hydrolase_sf"/>
</dbReference>
<feature type="domain" description="CN hydrolase" evidence="9">
    <location>
        <begin position="201"/>
        <end position="457"/>
    </location>
</feature>
<dbReference type="HAMAP" id="MF_01148">
    <property type="entry name" value="Lnt"/>
    <property type="match status" value="1"/>
</dbReference>
<feature type="transmembrane region" description="Helical" evidence="8">
    <location>
        <begin position="6"/>
        <end position="39"/>
    </location>
</feature>
<evidence type="ECO:0000256" key="2">
    <source>
        <dbReference type="ARBA" id="ARBA00022475"/>
    </source>
</evidence>
<evidence type="ECO:0000313" key="11">
    <source>
        <dbReference type="Proteomes" id="UP001501581"/>
    </source>
</evidence>
<sequence length="506" mass="54203">MRTRYALAPVLGFALSLAFEPAALFWIMIPALAGFFALLRGRSVRQGALLGLLFGGCFIFANIYWMRAVADAAWIGLAGVQALYLTGAGAALAVVSRWRLWPLWMGLVWVGIEVARGSFPWSGFTWGRLSFAVVDTPYAALLPWIGSNGVSLLLATGCALLVWCVESRARVRPVGLTLAALAVATLVPSLVGPQWGNGSTARVAVVQGDVPGDGTDVAAYHRTVTADHVALTKQLGAEIAAGSVARPDFVVWPENSTAIDPFVDEETRTGIERAVTALGTPLLVGAMVDHADDDKVLNQGVVFDPVTGDGDRYTKRHPVPFGEYIPLRSWIPEGTNIGRLAEIPRDMVAGTNKDPLRIGELDVVDAICFDVSYDDVFVDQVRRGGELVVVQTSNAMFIHTSQIDQQFAISRLRALETGRAVVVAAINGRSGVIGPDGEVIADIAPRTAGVIQAEVQLASGTPLGLYVGPWLGRLSVLVLVAAVAVGMLSYRRQRQNREEGLELDRR</sequence>
<evidence type="ECO:0000259" key="9">
    <source>
        <dbReference type="PROSITE" id="PS50263"/>
    </source>
</evidence>
<accession>A0ABN1TLB6</accession>
<comment type="pathway">
    <text evidence="8">Protein modification; lipoprotein biosynthesis (N-acyl transfer).</text>
</comment>
<dbReference type="RefSeq" id="WP_343990857.1">
    <property type="nucleotide sequence ID" value="NZ_BAAALG010000002.1"/>
</dbReference>